<dbReference type="RefSeq" id="WP_338236604.1">
    <property type="nucleotide sequence ID" value="NZ_BQKE01000001.1"/>
</dbReference>
<dbReference type="InterPro" id="IPR000014">
    <property type="entry name" value="PAS"/>
</dbReference>
<dbReference type="InterPro" id="IPR050595">
    <property type="entry name" value="Bact_response_regulator"/>
</dbReference>
<gene>
    <name evidence="6" type="ORF">PEDI_15180</name>
</gene>
<dbReference type="Gene3D" id="3.40.50.2300">
    <property type="match status" value="1"/>
</dbReference>
<evidence type="ECO:0000256" key="4">
    <source>
        <dbReference type="SAM" id="Coils"/>
    </source>
</evidence>
<dbReference type="NCBIfam" id="TIGR00229">
    <property type="entry name" value="sensory_box"/>
    <property type="match status" value="1"/>
</dbReference>
<feature type="coiled-coil region" evidence="4">
    <location>
        <begin position="235"/>
        <end position="262"/>
    </location>
</feature>
<dbReference type="SMART" id="SM00448">
    <property type="entry name" value="REC"/>
    <property type="match status" value="1"/>
</dbReference>
<dbReference type="CDD" id="cd00156">
    <property type="entry name" value="REC"/>
    <property type="match status" value="1"/>
</dbReference>
<feature type="domain" description="Response regulatory" evidence="5">
    <location>
        <begin position="330"/>
        <end position="449"/>
    </location>
</feature>
<keyword evidence="7" id="KW-1185">Reference proteome</keyword>
<evidence type="ECO:0000313" key="7">
    <source>
        <dbReference type="Proteomes" id="UP001310022"/>
    </source>
</evidence>
<sequence length="450" mass="51642">MKNDTGQNGLINIHSGYPTPAVILNIPNAKILDYNKNALQYLSEEFTGILIQEILLHCQQNQIETDSPAVELALQLPQSKTLHPFRIFYQKISVEDCVVQFFPQKISNASLSLMPSQLETQLVSIIESTEDIIFSLDNQFCYTAFNRNHFLTMKKIYGLDIEIGKNVLEYMRVNGDHVKAESDIQRALDGESYSITQVYGNELYERTYFQANYNPIIMDGKVTGCAVFVKDISEEMRFQEQLKALNRDLQTQNEKLRELNHINSHKIRAKLSSIIGLSQLLLEDCPENENIQLLLQSANELDDQLHEMNDVLHQREKPVFEQASPLAVSNVWMIDDDPLHHKISTKMLELLDSGLKVKSFLRADEALEELQNSQSLPDIIFLDINMPYMSGWEFLEAFEERSFNIKIHMLSSSIDPDDENKASNFKPVSGFTSKPLTLERLKYLLSKKEE</sequence>
<dbReference type="PROSITE" id="PS50110">
    <property type="entry name" value="RESPONSE_REGULATORY"/>
    <property type="match status" value="1"/>
</dbReference>
<evidence type="ECO:0000256" key="3">
    <source>
        <dbReference type="PROSITE-ProRule" id="PRU00169"/>
    </source>
</evidence>
<evidence type="ECO:0000256" key="2">
    <source>
        <dbReference type="ARBA" id="ARBA00023012"/>
    </source>
</evidence>
<protein>
    <recommendedName>
        <fullName evidence="5">Response regulatory domain-containing protein</fullName>
    </recommendedName>
</protein>
<dbReference type="InterPro" id="IPR035965">
    <property type="entry name" value="PAS-like_dom_sf"/>
</dbReference>
<evidence type="ECO:0000256" key="1">
    <source>
        <dbReference type="ARBA" id="ARBA00022553"/>
    </source>
</evidence>
<dbReference type="GO" id="GO:0000160">
    <property type="term" value="P:phosphorelay signal transduction system"/>
    <property type="evidence" value="ECO:0007669"/>
    <property type="project" value="UniProtKB-KW"/>
</dbReference>
<organism evidence="6 7">
    <name type="scientific">Persicobacter diffluens</name>
    <dbReference type="NCBI Taxonomy" id="981"/>
    <lineage>
        <taxon>Bacteria</taxon>
        <taxon>Pseudomonadati</taxon>
        <taxon>Bacteroidota</taxon>
        <taxon>Cytophagia</taxon>
        <taxon>Cytophagales</taxon>
        <taxon>Persicobacteraceae</taxon>
        <taxon>Persicobacter</taxon>
    </lineage>
</organism>
<dbReference type="SUPFAM" id="SSF55785">
    <property type="entry name" value="PYP-like sensor domain (PAS domain)"/>
    <property type="match status" value="1"/>
</dbReference>
<dbReference type="Pfam" id="PF00072">
    <property type="entry name" value="Response_reg"/>
    <property type="match status" value="1"/>
</dbReference>
<feature type="modified residue" description="4-aspartylphosphate" evidence="3">
    <location>
        <position position="383"/>
    </location>
</feature>
<dbReference type="InterPro" id="IPR001789">
    <property type="entry name" value="Sig_transdc_resp-reg_receiver"/>
</dbReference>
<dbReference type="PANTHER" id="PTHR44591:SF14">
    <property type="entry name" value="PROTEIN PILG"/>
    <property type="match status" value="1"/>
</dbReference>
<keyword evidence="2" id="KW-0902">Two-component regulatory system</keyword>
<name>A0AAN4VVX8_9BACT</name>
<proteinExistence type="predicted"/>
<evidence type="ECO:0000313" key="6">
    <source>
        <dbReference type="EMBL" id="GJM60966.1"/>
    </source>
</evidence>
<dbReference type="Proteomes" id="UP001310022">
    <property type="component" value="Unassembled WGS sequence"/>
</dbReference>
<dbReference type="PANTHER" id="PTHR44591">
    <property type="entry name" value="STRESS RESPONSE REGULATOR PROTEIN 1"/>
    <property type="match status" value="1"/>
</dbReference>
<dbReference type="EMBL" id="BQKE01000001">
    <property type="protein sequence ID" value="GJM60966.1"/>
    <property type="molecule type" value="Genomic_DNA"/>
</dbReference>
<dbReference type="SUPFAM" id="SSF52172">
    <property type="entry name" value="CheY-like"/>
    <property type="match status" value="1"/>
</dbReference>
<comment type="caution">
    <text evidence="6">The sequence shown here is derived from an EMBL/GenBank/DDBJ whole genome shotgun (WGS) entry which is preliminary data.</text>
</comment>
<dbReference type="InterPro" id="IPR011006">
    <property type="entry name" value="CheY-like_superfamily"/>
</dbReference>
<keyword evidence="1 3" id="KW-0597">Phosphoprotein</keyword>
<dbReference type="AlphaFoldDB" id="A0AAN4VVX8"/>
<keyword evidence="4" id="KW-0175">Coiled coil</keyword>
<reference evidence="6 7" key="1">
    <citation type="submission" date="2021-12" db="EMBL/GenBank/DDBJ databases">
        <title>Genome sequencing of bacteria with rrn-lacking chromosome and rrn-plasmid.</title>
        <authorList>
            <person name="Anda M."/>
            <person name="Iwasaki W."/>
        </authorList>
    </citation>
    <scope>NUCLEOTIDE SEQUENCE [LARGE SCALE GENOMIC DNA]</scope>
    <source>
        <strain evidence="6 7">NBRC 15940</strain>
    </source>
</reference>
<accession>A0AAN4VVX8</accession>
<dbReference type="Gene3D" id="3.30.450.20">
    <property type="entry name" value="PAS domain"/>
    <property type="match status" value="1"/>
</dbReference>
<evidence type="ECO:0000259" key="5">
    <source>
        <dbReference type="PROSITE" id="PS50110"/>
    </source>
</evidence>